<dbReference type="AlphaFoldDB" id="A0AAW1T0T9"/>
<dbReference type="EMBL" id="JALJOV010000515">
    <property type="protein sequence ID" value="KAK9863119.1"/>
    <property type="molecule type" value="Genomic_DNA"/>
</dbReference>
<comment type="caution">
    <text evidence="1">The sequence shown here is derived from an EMBL/GenBank/DDBJ whole genome shotgun (WGS) entry which is preliminary data.</text>
</comment>
<evidence type="ECO:0000313" key="1">
    <source>
        <dbReference type="EMBL" id="KAK9863119.1"/>
    </source>
</evidence>
<accession>A0AAW1T0T9</accession>
<name>A0AAW1T0T9_9CHLO</name>
<proteinExistence type="predicted"/>
<reference evidence="1 2" key="1">
    <citation type="journal article" date="2024" name="Nat. Commun.">
        <title>Phylogenomics reveals the evolutionary origins of lichenization in chlorophyte algae.</title>
        <authorList>
            <person name="Puginier C."/>
            <person name="Libourel C."/>
            <person name="Otte J."/>
            <person name="Skaloud P."/>
            <person name="Haon M."/>
            <person name="Grisel S."/>
            <person name="Petersen M."/>
            <person name="Berrin J.G."/>
            <person name="Delaux P.M."/>
            <person name="Dal Grande F."/>
            <person name="Keller J."/>
        </authorList>
    </citation>
    <scope>NUCLEOTIDE SEQUENCE [LARGE SCALE GENOMIC DNA]</scope>
    <source>
        <strain evidence="1 2">SAG 2523</strain>
    </source>
</reference>
<keyword evidence="2" id="KW-1185">Reference proteome</keyword>
<gene>
    <name evidence="1" type="ORF">WJX84_008565</name>
</gene>
<protein>
    <submittedName>
        <fullName evidence="1">Uncharacterized protein</fullName>
    </submittedName>
</protein>
<dbReference type="Proteomes" id="UP001485043">
    <property type="component" value="Unassembled WGS sequence"/>
</dbReference>
<evidence type="ECO:0000313" key="2">
    <source>
        <dbReference type="Proteomes" id="UP001485043"/>
    </source>
</evidence>
<organism evidence="1 2">
    <name type="scientific">Apatococcus fuscideae</name>
    <dbReference type="NCBI Taxonomy" id="2026836"/>
    <lineage>
        <taxon>Eukaryota</taxon>
        <taxon>Viridiplantae</taxon>
        <taxon>Chlorophyta</taxon>
        <taxon>core chlorophytes</taxon>
        <taxon>Trebouxiophyceae</taxon>
        <taxon>Chlorellales</taxon>
        <taxon>Chlorellaceae</taxon>
        <taxon>Apatococcus</taxon>
    </lineage>
</organism>
<sequence length="242" mass="25738">MGSQSPITARQAARVDAWTNFQAELLHWSQGLPEAILSKKAPTPRSYQEEFSGEAWVPAALRKATGECTVCQVLLDGKAEMLLPMALETSLSRPLLEGYGLVLAYDASTASMSSEAGKINLQIQQLCGAAILDSPKTGTSIMLTDRGLWGLHFLDDQPEGGKTAGVRPTGLAGEAEGVEGKVLLGPIIGYGGGTTVRQAWLGDQPAAFKQADSRQDEPAIGHIQHEISIMRSAAMQPLQVDL</sequence>